<keyword evidence="3" id="KW-0804">Transcription</keyword>
<keyword evidence="6" id="KW-1185">Reference proteome</keyword>
<dbReference type="PROSITE" id="PS50995">
    <property type="entry name" value="HTH_MARR_2"/>
    <property type="match status" value="1"/>
</dbReference>
<reference evidence="5 6" key="1">
    <citation type="submission" date="2022-11" db="EMBL/GenBank/DDBJ databases">
        <title>Spartinivicinus poritis sp. nov., isolated from scleractinian coral Porites lutea.</title>
        <authorList>
            <person name="Zhang G."/>
            <person name="Cai L."/>
            <person name="Wei Q."/>
        </authorList>
    </citation>
    <scope>NUCLEOTIDE SEQUENCE [LARGE SCALE GENOMIC DNA]</scope>
    <source>
        <strain evidence="5 6">A2-2</strain>
    </source>
</reference>
<dbReference type="RefSeq" id="WP_274687300.1">
    <property type="nucleotide sequence ID" value="NZ_JAPMOU010000003.1"/>
</dbReference>
<dbReference type="InterPro" id="IPR036388">
    <property type="entry name" value="WH-like_DNA-bd_sf"/>
</dbReference>
<dbReference type="InterPro" id="IPR000835">
    <property type="entry name" value="HTH_MarR-typ"/>
</dbReference>
<name>A0ABT5U3H7_9GAMM</name>
<dbReference type="Proteomes" id="UP001528823">
    <property type="component" value="Unassembled WGS sequence"/>
</dbReference>
<evidence type="ECO:0000259" key="4">
    <source>
        <dbReference type="PROSITE" id="PS50995"/>
    </source>
</evidence>
<keyword evidence="2" id="KW-0238">DNA-binding</keyword>
<dbReference type="Pfam" id="PF12802">
    <property type="entry name" value="MarR_2"/>
    <property type="match status" value="1"/>
</dbReference>
<evidence type="ECO:0000313" key="5">
    <source>
        <dbReference type="EMBL" id="MDE1460929.1"/>
    </source>
</evidence>
<dbReference type="InterPro" id="IPR036390">
    <property type="entry name" value="WH_DNA-bd_sf"/>
</dbReference>
<comment type="caution">
    <text evidence="5">The sequence shown here is derived from an EMBL/GenBank/DDBJ whole genome shotgun (WGS) entry which is preliminary data.</text>
</comment>
<dbReference type="SUPFAM" id="SSF46785">
    <property type="entry name" value="Winged helix' DNA-binding domain"/>
    <property type="match status" value="1"/>
</dbReference>
<dbReference type="PANTHER" id="PTHR42756">
    <property type="entry name" value="TRANSCRIPTIONAL REGULATOR, MARR"/>
    <property type="match status" value="1"/>
</dbReference>
<proteinExistence type="predicted"/>
<gene>
    <name evidence="5" type="ORF">ORQ98_02990</name>
</gene>
<dbReference type="PRINTS" id="PR00598">
    <property type="entry name" value="HTHMARR"/>
</dbReference>
<evidence type="ECO:0000256" key="2">
    <source>
        <dbReference type="ARBA" id="ARBA00023125"/>
    </source>
</evidence>
<dbReference type="PANTHER" id="PTHR42756:SF1">
    <property type="entry name" value="TRANSCRIPTIONAL REPRESSOR OF EMRAB OPERON"/>
    <property type="match status" value="1"/>
</dbReference>
<dbReference type="SMART" id="SM00347">
    <property type="entry name" value="HTH_MARR"/>
    <property type="match status" value="1"/>
</dbReference>
<sequence>MRKDHVDLVLEQWQQQRPDLDVSPMAIFGRLSRMSSIVEPKIKAVLKSHGLTIAEFDVLAALKRGGEPLTPTTLYNTTMLTSGAMTARLDKLEQRGLIKRQPSATDRRSLLIALTETGLQLVDTAVVAHVDNEQQMLACFSEEEKAQLAKLMKTWLLAHE</sequence>
<evidence type="ECO:0000256" key="3">
    <source>
        <dbReference type="ARBA" id="ARBA00023163"/>
    </source>
</evidence>
<organism evidence="5 6">
    <name type="scientific">Spartinivicinus poritis</name>
    <dbReference type="NCBI Taxonomy" id="2994640"/>
    <lineage>
        <taxon>Bacteria</taxon>
        <taxon>Pseudomonadati</taxon>
        <taxon>Pseudomonadota</taxon>
        <taxon>Gammaproteobacteria</taxon>
        <taxon>Oceanospirillales</taxon>
        <taxon>Zooshikellaceae</taxon>
        <taxon>Spartinivicinus</taxon>
    </lineage>
</organism>
<feature type="domain" description="HTH marR-type" evidence="4">
    <location>
        <begin position="24"/>
        <end position="157"/>
    </location>
</feature>
<protein>
    <submittedName>
        <fullName evidence="5">MarR family transcriptional regulator</fullName>
    </submittedName>
</protein>
<accession>A0ABT5U3H7</accession>
<evidence type="ECO:0000313" key="6">
    <source>
        <dbReference type="Proteomes" id="UP001528823"/>
    </source>
</evidence>
<dbReference type="EMBL" id="JAPMOU010000003">
    <property type="protein sequence ID" value="MDE1460929.1"/>
    <property type="molecule type" value="Genomic_DNA"/>
</dbReference>
<dbReference type="Gene3D" id="1.10.10.10">
    <property type="entry name" value="Winged helix-like DNA-binding domain superfamily/Winged helix DNA-binding domain"/>
    <property type="match status" value="1"/>
</dbReference>
<keyword evidence="1" id="KW-0805">Transcription regulation</keyword>
<evidence type="ECO:0000256" key="1">
    <source>
        <dbReference type="ARBA" id="ARBA00023015"/>
    </source>
</evidence>